<proteinExistence type="predicted"/>
<dbReference type="AlphaFoldDB" id="A0A655ZP15"/>
<dbReference type="Proteomes" id="UP000041770">
    <property type="component" value="Unassembled WGS sequence"/>
</dbReference>
<organism evidence="1 2">
    <name type="scientific">Vibrio cholerae</name>
    <dbReference type="NCBI Taxonomy" id="666"/>
    <lineage>
        <taxon>Bacteria</taxon>
        <taxon>Pseudomonadati</taxon>
        <taxon>Pseudomonadota</taxon>
        <taxon>Gammaproteobacteria</taxon>
        <taxon>Vibrionales</taxon>
        <taxon>Vibrionaceae</taxon>
        <taxon>Vibrio</taxon>
    </lineage>
</organism>
<name>A0A655ZP15_VIBCL</name>
<protein>
    <submittedName>
        <fullName evidence="1">Uncharacterized protein</fullName>
    </submittedName>
</protein>
<dbReference type="EMBL" id="CWQY01000013">
    <property type="protein sequence ID" value="CSC75056.1"/>
    <property type="molecule type" value="Genomic_DNA"/>
</dbReference>
<accession>A0A655ZP15</accession>
<evidence type="ECO:0000313" key="1">
    <source>
        <dbReference type="EMBL" id="CSC75056.1"/>
    </source>
</evidence>
<sequence>MLRRHVLYPTELRARYRVRIIRVKRARSTPLSNFLFRMSNILPISSQLPKNRTKQTFACGCYQKYLRQCAQKFSLQTCKESHDCSKY</sequence>
<evidence type="ECO:0000313" key="2">
    <source>
        <dbReference type="Proteomes" id="UP000041770"/>
    </source>
</evidence>
<gene>
    <name evidence="1" type="ORF">ERS013200_02187</name>
</gene>
<reference evidence="1 2" key="1">
    <citation type="submission" date="2015-07" db="EMBL/GenBank/DDBJ databases">
        <authorList>
            <consortium name="Pathogen Informatics"/>
        </authorList>
    </citation>
    <scope>NUCLEOTIDE SEQUENCE [LARGE SCALE GENOMIC DNA]</scope>
    <source>
        <strain evidence="1 2">A316</strain>
    </source>
</reference>